<protein>
    <submittedName>
        <fullName evidence="1">Uncharacterized protein</fullName>
    </submittedName>
</protein>
<dbReference type="AlphaFoldDB" id="G7YIV0"/>
<proteinExistence type="predicted"/>
<evidence type="ECO:0000313" key="2">
    <source>
        <dbReference type="Proteomes" id="UP000008909"/>
    </source>
</evidence>
<reference key="2">
    <citation type="submission" date="2011-10" db="EMBL/GenBank/DDBJ databases">
        <title>The genome and transcriptome sequence of Clonorchis sinensis provide insights into the carcinogenic liver fluke.</title>
        <authorList>
            <person name="Wang X."/>
            <person name="Huang Y."/>
            <person name="Chen W."/>
            <person name="Liu H."/>
            <person name="Guo L."/>
            <person name="Chen Y."/>
            <person name="Luo F."/>
            <person name="Zhou W."/>
            <person name="Sun J."/>
            <person name="Mao Q."/>
            <person name="Liang P."/>
            <person name="Zhou C."/>
            <person name="Tian Y."/>
            <person name="Men J."/>
            <person name="Lv X."/>
            <person name="Huang L."/>
            <person name="Zhou J."/>
            <person name="Hu Y."/>
            <person name="Li R."/>
            <person name="Zhang F."/>
            <person name="Lei H."/>
            <person name="Li X."/>
            <person name="Hu X."/>
            <person name="Liang C."/>
            <person name="Xu J."/>
            <person name="Wu Z."/>
            <person name="Yu X."/>
        </authorList>
    </citation>
    <scope>NUCLEOTIDE SEQUENCE</scope>
    <source>
        <strain>Henan</strain>
    </source>
</reference>
<evidence type="ECO:0000313" key="1">
    <source>
        <dbReference type="EMBL" id="GAA52883.1"/>
    </source>
</evidence>
<gene>
    <name evidence="1" type="ORF">CLF_109036</name>
</gene>
<name>G7YIV0_CLOSI</name>
<sequence>MSKRFSDDVAHASYYLILDEGFGGKMPECLRLTDILDFSMDSTRGNDKSCQLGFEDTSHQRPCCYVTTLWHDCTLTDVGAVVLIDWFSIHSEAVFSNPSVWRLLYCASGQLIRTLIGFLVWLSASGYRAAIQTRALGKLWSTTISNSVEISHVRFSLRMGYHADSIHEDSMVLSTCKRVKAAKRYAPVSI</sequence>
<organism evidence="1 2">
    <name type="scientific">Clonorchis sinensis</name>
    <name type="common">Chinese liver fluke</name>
    <dbReference type="NCBI Taxonomy" id="79923"/>
    <lineage>
        <taxon>Eukaryota</taxon>
        <taxon>Metazoa</taxon>
        <taxon>Spiralia</taxon>
        <taxon>Lophotrochozoa</taxon>
        <taxon>Platyhelminthes</taxon>
        <taxon>Trematoda</taxon>
        <taxon>Digenea</taxon>
        <taxon>Opisthorchiida</taxon>
        <taxon>Opisthorchiata</taxon>
        <taxon>Opisthorchiidae</taxon>
        <taxon>Clonorchis</taxon>
    </lineage>
</organism>
<dbReference type="EMBL" id="DF143371">
    <property type="protein sequence ID" value="GAA52883.1"/>
    <property type="molecule type" value="Genomic_DNA"/>
</dbReference>
<reference evidence="1" key="1">
    <citation type="journal article" date="2011" name="Genome Biol.">
        <title>The draft genome of the carcinogenic human liver fluke Clonorchis sinensis.</title>
        <authorList>
            <person name="Wang X."/>
            <person name="Chen W."/>
            <person name="Huang Y."/>
            <person name="Sun J."/>
            <person name="Men J."/>
            <person name="Liu H."/>
            <person name="Luo F."/>
            <person name="Guo L."/>
            <person name="Lv X."/>
            <person name="Deng C."/>
            <person name="Zhou C."/>
            <person name="Fan Y."/>
            <person name="Li X."/>
            <person name="Huang L."/>
            <person name="Hu Y."/>
            <person name="Liang C."/>
            <person name="Hu X."/>
            <person name="Xu J."/>
            <person name="Yu X."/>
        </authorList>
    </citation>
    <scope>NUCLEOTIDE SEQUENCE [LARGE SCALE GENOMIC DNA]</scope>
    <source>
        <strain evidence="1">Henan</strain>
    </source>
</reference>
<dbReference type="Proteomes" id="UP000008909">
    <property type="component" value="Unassembled WGS sequence"/>
</dbReference>
<accession>G7YIV0</accession>
<keyword evidence="2" id="KW-1185">Reference proteome</keyword>